<accession>A0A8K0GF40</accession>
<gene>
    <name evidence="1" type="ORF">ILUMI_08801</name>
</gene>
<dbReference type="Pfam" id="PF01395">
    <property type="entry name" value="PBP_GOBP"/>
    <property type="match status" value="1"/>
</dbReference>
<dbReference type="InterPro" id="IPR036728">
    <property type="entry name" value="PBP_GOBP_sf"/>
</dbReference>
<keyword evidence="2" id="KW-1185">Reference proteome</keyword>
<dbReference type="EMBL" id="VTPC01004223">
    <property type="protein sequence ID" value="KAF2897374.1"/>
    <property type="molecule type" value="Genomic_DNA"/>
</dbReference>
<dbReference type="AlphaFoldDB" id="A0A8K0GF40"/>
<comment type="caution">
    <text evidence="1">The sequence shown here is derived from an EMBL/GenBank/DDBJ whole genome shotgun (WGS) entry which is preliminary data.</text>
</comment>
<sequence>MNDNIPLLYNQQVLADPTDNIVEEQCTRSLNLNERTLKLDSKQSDTPEDNEEYGKLYVCVWKGRGIMNDEGAIVKESVEQFLRKFFYSPLIEEEYKALLSKVNKLCVPIKESNEGRTAIKFKNCMIEIIRNAGL</sequence>
<dbReference type="GO" id="GO:0005549">
    <property type="term" value="F:odorant binding"/>
    <property type="evidence" value="ECO:0007669"/>
    <property type="project" value="InterPro"/>
</dbReference>
<organism evidence="1 2">
    <name type="scientific">Ignelater luminosus</name>
    <name type="common">Cucubano</name>
    <name type="synonym">Pyrophorus luminosus</name>
    <dbReference type="NCBI Taxonomy" id="2038154"/>
    <lineage>
        <taxon>Eukaryota</taxon>
        <taxon>Metazoa</taxon>
        <taxon>Ecdysozoa</taxon>
        <taxon>Arthropoda</taxon>
        <taxon>Hexapoda</taxon>
        <taxon>Insecta</taxon>
        <taxon>Pterygota</taxon>
        <taxon>Neoptera</taxon>
        <taxon>Endopterygota</taxon>
        <taxon>Coleoptera</taxon>
        <taxon>Polyphaga</taxon>
        <taxon>Elateriformia</taxon>
        <taxon>Elateroidea</taxon>
        <taxon>Elateridae</taxon>
        <taxon>Agrypninae</taxon>
        <taxon>Pyrophorini</taxon>
        <taxon>Ignelater</taxon>
    </lineage>
</organism>
<dbReference type="InterPro" id="IPR006170">
    <property type="entry name" value="PBP/GOBP"/>
</dbReference>
<evidence type="ECO:0000313" key="1">
    <source>
        <dbReference type="EMBL" id="KAF2897374.1"/>
    </source>
</evidence>
<dbReference type="Gene3D" id="1.10.238.20">
    <property type="entry name" value="Pheromone/general odorant binding protein domain"/>
    <property type="match status" value="1"/>
</dbReference>
<dbReference type="Proteomes" id="UP000801492">
    <property type="component" value="Unassembled WGS sequence"/>
</dbReference>
<protein>
    <submittedName>
        <fullName evidence="1">Uncharacterized protein</fullName>
    </submittedName>
</protein>
<name>A0A8K0GF40_IGNLU</name>
<reference evidence="1" key="1">
    <citation type="submission" date="2019-08" db="EMBL/GenBank/DDBJ databases">
        <title>The genome of the North American firefly Photinus pyralis.</title>
        <authorList>
            <consortium name="Photinus pyralis genome working group"/>
            <person name="Fallon T.R."/>
            <person name="Sander Lower S.E."/>
            <person name="Weng J.-K."/>
        </authorList>
    </citation>
    <scope>NUCLEOTIDE SEQUENCE</scope>
    <source>
        <strain evidence="1">TRF0915ILg1</strain>
        <tissue evidence="1">Whole body</tissue>
    </source>
</reference>
<evidence type="ECO:0000313" key="2">
    <source>
        <dbReference type="Proteomes" id="UP000801492"/>
    </source>
</evidence>
<dbReference type="OrthoDB" id="6783999at2759"/>
<dbReference type="CDD" id="cd23992">
    <property type="entry name" value="PBP_GOBP"/>
    <property type="match status" value="1"/>
</dbReference>
<proteinExistence type="predicted"/>
<dbReference type="SUPFAM" id="SSF47565">
    <property type="entry name" value="Insect pheromone/odorant-binding proteins"/>
    <property type="match status" value="1"/>
</dbReference>